<dbReference type="Gramene" id="GBG85818">
    <property type="protein sequence ID" value="GBG85818"/>
    <property type="gene ID" value="CBR_g40628"/>
</dbReference>
<evidence type="ECO:0000259" key="2">
    <source>
        <dbReference type="Pfam" id="PF13383"/>
    </source>
</evidence>
<dbReference type="PANTHER" id="PTHR32026">
    <property type="entry name" value="METHYLTRANSFERASE-LIKE PROTEIN 24"/>
    <property type="match status" value="1"/>
</dbReference>
<dbReference type="STRING" id="69332.A0A388LU15"/>
<dbReference type="Proteomes" id="UP000265515">
    <property type="component" value="Unassembled WGS sequence"/>
</dbReference>
<proteinExistence type="predicted"/>
<sequence length="376" mass="42959">MFDWFTMRGSFQSSSSSLYPPRPAPHFPKDPLDFICVPKSPVPQPGRDDHTSVYSQLETASAIRNDNVQRQQFLMQGDPRNPAGALAFRQPHVMETWEPLYHCPFEERVGPYGDGGKWMCRVRDYTDPSCVIYSFGSFSDLRWERDVARLTQCSVHIYDPTPHVVDFMKVVHSETDATSTLNTVANTMSISALPRRTQYHPWAFYEPSNVLATTFLHKVFPNFTGGNLRWIVENTGSGVPQIIKMDVEGSELFIDFKADADLWTQVHMFLVEVHFSILTEWIQTGFYNLVRQLTNGLGTGLAAGLTAGLRADKGSGTWFDSWFNDWFESWSGSWFDGGKSERRRTVEREKRAKKNSRECLARFCCSGEFGPELNWE</sequence>
<accession>A0A388LU15</accession>
<protein>
    <recommendedName>
        <fullName evidence="2">Methyltransferase domain-containing protein</fullName>
    </recommendedName>
</protein>
<comment type="caution">
    <text evidence="3">The sequence shown here is derived from an EMBL/GenBank/DDBJ whole genome shotgun (WGS) entry which is preliminary data.</text>
</comment>
<dbReference type="InterPro" id="IPR026913">
    <property type="entry name" value="METTL24"/>
</dbReference>
<name>A0A388LU15_CHABU</name>
<dbReference type="EMBL" id="BFEA01000536">
    <property type="protein sequence ID" value="GBG85818.1"/>
    <property type="molecule type" value="Genomic_DNA"/>
</dbReference>
<dbReference type="Pfam" id="PF13383">
    <property type="entry name" value="Methyltransf_22"/>
    <property type="match status" value="1"/>
</dbReference>
<evidence type="ECO:0000256" key="1">
    <source>
        <dbReference type="SAM" id="MobiDB-lite"/>
    </source>
</evidence>
<dbReference type="InterPro" id="IPR025714">
    <property type="entry name" value="Methyltranfer_dom"/>
</dbReference>
<dbReference type="OrthoDB" id="10006218at2759"/>
<evidence type="ECO:0000313" key="4">
    <source>
        <dbReference type="Proteomes" id="UP000265515"/>
    </source>
</evidence>
<dbReference type="PANTHER" id="PTHR32026:SF27">
    <property type="entry name" value="METHYLTRANSFERASE FKBM DOMAIN-CONTAINING PROTEIN-RELATED"/>
    <property type="match status" value="1"/>
</dbReference>
<feature type="domain" description="Methyltransferase" evidence="2">
    <location>
        <begin position="71"/>
        <end position="161"/>
    </location>
</feature>
<keyword evidence="4" id="KW-1185">Reference proteome</keyword>
<reference evidence="3 4" key="1">
    <citation type="journal article" date="2018" name="Cell">
        <title>The Chara Genome: Secondary Complexity and Implications for Plant Terrestrialization.</title>
        <authorList>
            <person name="Nishiyama T."/>
            <person name="Sakayama H."/>
            <person name="Vries J.D."/>
            <person name="Buschmann H."/>
            <person name="Saint-Marcoux D."/>
            <person name="Ullrich K.K."/>
            <person name="Haas F.B."/>
            <person name="Vanderstraeten L."/>
            <person name="Becker D."/>
            <person name="Lang D."/>
            <person name="Vosolsobe S."/>
            <person name="Rombauts S."/>
            <person name="Wilhelmsson P.K.I."/>
            <person name="Janitza P."/>
            <person name="Kern R."/>
            <person name="Heyl A."/>
            <person name="Rumpler F."/>
            <person name="Villalobos L.I.A.C."/>
            <person name="Clay J.M."/>
            <person name="Skokan R."/>
            <person name="Toyoda A."/>
            <person name="Suzuki Y."/>
            <person name="Kagoshima H."/>
            <person name="Schijlen E."/>
            <person name="Tajeshwar N."/>
            <person name="Catarino B."/>
            <person name="Hetherington A.J."/>
            <person name="Saltykova A."/>
            <person name="Bonnot C."/>
            <person name="Breuninger H."/>
            <person name="Symeonidi A."/>
            <person name="Radhakrishnan G.V."/>
            <person name="Van Nieuwerburgh F."/>
            <person name="Deforce D."/>
            <person name="Chang C."/>
            <person name="Karol K.G."/>
            <person name="Hedrich R."/>
            <person name="Ulvskov P."/>
            <person name="Glockner G."/>
            <person name="Delwiche C.F."/>
            <person name="Petrasek J."/>
            <person name="Van de Peer Y."/>
            <person name="Friml J."/>
            <person name="Beilby M."/>
            <person name="Dolan L."/>
            <person name="Kohara Y."/>
            <person name="Sugano S."/>
            <person name="Fujiyama A."/>
            <person name="Delaux P.-M."/>
            <person name="Quint M."/>
            <person name="TheiBen G."/>
            <person name="Hagemann M."/>
            <person name="Harholt J."/>
            <person name="Dunand C."/>
            <person name="Zachgo S."/>
            <person name="Langdale J."/>
            <person name="Maumus F."/>
            <person name="Straeten D.V.D."/>
            <person name="Gould S.B."/>
            <person name="Rensing S.A."/>
        </authorList>
    </citation>
    <scope>NUCLEOTIDE SEQUENCE [LARGE SCALE GENOMIC DNA]</scope>
    <source>
        <strain evidence="3 4">S276</strain>
    </source>
</reference>
<evidence type="ECO:0000313" key="3">
    <source>
        <dbReference type="EMBL" id="GBG85818.1"/>
    </source>
</evidence>
<organism evidence="3 4">
    <name type="scientific">Chara braunii</name>
    <name type="common">Braun's stonewort</name>
    <dbReference type="NCBI Taxonomy" id="69332"/>
    <lineage>
        <taxon>Eukaryota</taxon>
        <taxon>Viridiplantae</taxon>
        <taxon>Streptophyta</taxon>
        <taxon>Charophyceae</taxon>
        <taxon>Charales</taxon>
        <taxon>Characeae</taxon>
        <taxon>Chara</taxon>
    </lineage>
</organism>
<dbReference type="AlphaFoldDB" id="A0A388LU15"/>
<gene>
    <name evidence="3" type="ORF">CBR_g40628</name>
</gene>
<feature type="region of interest" description="Disordered" evidence="1">
    <location>
        <begin position="1"/>
        <end position="23"/>
    </location>
</feature>